<keyword evidence="2" id="KW-0503">Monooxygenase</keyword>
<keyword evidence="2" id="KW-0479">Metal-binding</keyword>
<dbReference type="Gene3D" id="1.10.630.10">
    <property type="entry name" value="Cytochrome P450"/>
    <property type="match status" value="1"/>
</dbReference>
<evidence type="ECO:0000313" key="4">
    <source>
        <dbReference type="Proteomes" id="UP001501509"/>
    </source>
</evidence>
<dbReference type="InterPro" id="IPR002397">
    <property type="entry name" value="Cyt_P450_B"/>
</dbReference>
<dbReference type="PANTHER" id="PTHR46696:SF1">
    <property type="entry name" value="CYTOCHROME P450 YJIB-RELATED"/>
    <property type="match status" value="1"/>
</dbReference>
<dbReference type="Proteomes" id="UP001501509">
    <property type="component" value="Unassembled WGS sequence"/>
</dbReference>
<dbReference type="CDD" id="cd20625">
    <property type="entry name" value="CYP164-like"/>
    <property type="match status" value="1"/>
</dbReference>
<dbReference type="Pfam" id="PF00067">
    <property type="entry name" value="p450"/>
    <property type="match status" value="1"/>
</dbReference>
<proteinExistence type="inferred from homology"/>
<comment type="similarity">
    <text evidence="1 2">Belongs to the cytochrome P450 family.</text>
</comment>
<accession>A0ABN3PYV5</accession>
<dbReference type="PRINTS" id="PR00359">
    <property type="entry name" value="BP450"/>
</dbReference>
<comment type="caution">
    <text evidence="3">The sequence shown here is derived from an EMBL/GenBank/DDBJ whole genome shotgun (WGS) entry which is preliminary data.</text>
</comment>
<dbReference type="EMBL" id="BAAATD010000006">
    <property type="protein sequence ID" value="GAA2608137.1"/>
    <property type="molecule type" value="Genomic_DNA"/>
</dbReference>
<name>A0ABN3PYV5_9ACTN</name>
<dbReference type="InterPro" id="IPR036396">
    <property type="entry name" value="Cyt_P450_sf"/>
</dbReference>
<dbReference type="InterPro" id="IPR017972">
    <property type="entry name" value="Cyt_P450_CS"/>
</dbReference>
<keyword evidence="4" id="KW-1185">Reference proteome</keyword>
<gene>
    <name evidence="3" type="ORF">GCM10010411_47960</name>
</gene>
<dbReference type="PROSITE" id="PS00086">
    <property type="entry name" value="CYTOCHROME_P450"/>
    <property type="match status" value="1"/>
</dbReference>
<evidence type="ECO:0000256" key="2">
    <source>
        <dbReference type="RuleBase" id="RU000461"/>
    </source>
</evidence>
<dbReference type="SUPFAM" id="SSF48264">
    <property type="entry name" value="Cytochrome P450"/>
    <property type="match status" value="1"/>
</dbReference>
<sequence length="410" mass="46042">MSEQTHAGIEAFMPFNPLDPEFAANPYPHFQRLQHDSPVVRTPAGIWYVTRYHDVAAVLRDARFGHGDGTVEEEKLGWLGTASGASGEKVRSFFALDPPDHDRLRRMVTKGFSARRVQLLEEQVQRVVDELLDEALRKDEIDVMAELAYPLPVIVICELLGVPPGDREVFHGWSEALARGLDPDFVQTPRDIQARGKALLEFRDYFLDLSAARRKEPGEDLISALIQVEEEGDMLSETELLTTCVLMVIAGAETTVNFLGNSTLALLRHPDQRALMTDRPEEFPAAMEELLRYDPPVQMTFRVALEDVELRGEHIAKNDLVIVVMGAANRDPEVFDDPDRLDLTRPVGRHLAFGLGTHFCFGAPLARLQGRLLLPDLFRRAPGITLVEDKVTYKRNVLLRGLSALPVRLR</sequence>
<organism evidence="3 4">
    <name type="scientific">Actinomadura fulvescens</name>
    <dbReference type="NCBI Taxonomy" id="46160"/>
    <lineage>
        <taxon>Bacteria</taxon>
        <taxon>Bacillati</taxon>
        <taxon>Actinomycetota</taxon>
        <taxon>Actinomycetes</taxon>
        <taxon>Streptosporangiales</taxon>
        <taxon>Thermomonosporaceae</taxon>
        <taxon>Actinomadura</taxon>
    </lineage>
</organism>
<dbReference type="RefSeq" id="WP_344544236.1">
    <property type="nucleotide sequence ID" value="NZ_BAAATD010000006.1"/>
</dbReference>
<dbReference type="InterPro" id="IPR001128">
    <property type="entry name" value="Cyt_P450"/>
</dbReference>
<keyword evidence="2" id="KW-0408">Iron</keyword>
<keyword evidence="2" id="KW-0349">Heme</keyword>
<evidence type="ECO:0000256" key="1">
    <source>
        <dbReference type="ARBA" id="ARBA00010617"/>
    </source>
</evidence>
<protein>
    <submittedName>
        <fullName evidence="3">Cytochrome P450</fullName>
    </submittedName>
</protein>
<dbReference type="PANTHER" id="PTHR46696">
    <property type="entry name" value="P450, PUTATIVE (EUROFUNG)-RELATED"/>
    <property type="match status" value="1"/>
</dbReference>
<evidence type="ECO:0000313" key="3">
    <source>
        <dbReference type="EMBL" id="GAA2608137.1"/>
    </source>
</evidence>
<keyword evidence="2" id="KW-0560">Oxidoreductase</keyword>
<reference evidence="3 4" key="1">
    <citation type="journal article" date="2019" name="Int. J. Syst. Evol. Microbiol.">
        <title>The Global Catalogue of Microorganisms (GCM) 10K type strain sequencing project: providing services to taxonomists for standard genome sequencing and annotation.</title>
        <authorList>
            <consortium name="The Broad Institute Genomics Platform"/>
            <consortium name="The Broad Institute Genome Sequencing Center for Infectious Disease"/>
            <person name="Wu L."/>
            <person name="Ma J."/>
        </authorList>
    </citation>
    <scope>NUCLEOTIDE SEQUENCE [LARGE SCALE GENOMIC DNA]</scope>
    <source>
        <strain evidence="3 4">JCM 6833</strain>
    </source>
</reference>